<evidence type="ECO:0000313" key="3">
    <source>
        <dbReference type="Proteomes" id="UP001178507"/>
    </source>
</evidence>
<reference evidence="1" key="1">
    <citation type="submission" date="2023-08" db="EMBL/GenBank/DDBJ databases">
        <authorList>
            <person name="Chen Y."/>
            <person name="Shah S."/>
            <person name="Dougan E. K."/>
            <person name="Thang M."/>
            <person name="Chan C."/>
        </authorList>
    </citation>
    <scope>NUCLEOTIDE SEQUENCE</scope>
</reference>
<sequence length="292" mass="30552">MDGEKATSGKKTVAVQINMGGEAVITVSPELFKVAGENKLCTIGFGTWECQDADGLVFVDYSPAVFIPLVEWLRELRDAEPGQTVYVQVLQEKRTAWIRMVNALSFPKHLLRKAGINAHELLCMGYSVGCARDFEFTAEELILAGAQAAGIREIVKPEELPIILRHVAETHGTSLTATGLCQFLARSGFDAEELEAAGIKESPPPSPLPLFGDPAGNGGLFGEASGRTSLFGEASGSTSLFSEASGGTSLFGPPVVRFKMPAADLHASIDGGSASGVDGVSTFLACGAGSSA</sequence>
<organism evidence="1 3">
    <name type="scientific">Effrenium voratum</name>
    <dbReference type="NCBI Taxonomy" id="2562239"/>
    <lineage>
        <taxon>Eukaryota</taxon>
        <taxon>Sar</taxon>
        <taxon>Alveolata</taxon>
        <taxon>Dinophyceae</taxon>
        <taxon>Suessiales</taxon>
        <taxon>Symbiodiniaceae</taxon>
        <taxon>Effrenium</taxon>
    </lineage>
</organism>
<dbReference type="EMBL" id="CAUJNA010000685">
    <property type="protein sequence ID" value="CAJ1380128.1"/>
    <property type="molecule type" value="Genomic_DNA"/>
</dbReference>
<gene>
    <name evidence="2" type="ORF">EVOR1521_LOCUS24935</name>
    <name evidence="1" type="ORF">EVOR1521_LOCUS8156</name>
</gene>
<dbReference type="Proteomes" id="UP001178507">
    <property type="component" value="Unassembled WGS sequence"/>
</dbReference>
<dbReference type="EMBL" id="CAUJNA010003433">
    <property type="protein sequence ID" value="CAJ1401894.1"/>
    <property type="molecule type" value="Genomic_DNA"/>
</dbReference>
<evidence type="ECO:0000313" key="1">
    <source>
        <dbReference type="EMBL" id="CAJ1380128.1"/>
    </source>
</evidence>
<evidence type="ECO:0000313" key="2">
    <source>
        <dbReference type="EMBL" id="CAJ1401894.1"/>
    </source>
</evidence>
<protein>
    <submittedName>
        <fullName evidence="1">Uncharacterized protein</fullName>
    </submittedName>
</protein>
<comment type="caution">
    <text evidence="1">The sequence shown here is derived from an EMBL/GenBank/DDBJ whole genome shotgun (WGS) entry which is preliminary data.</text>
</comment>
<keyword evidence="3" id="KW-1185">Reference proteome</keyword>
<name>A0AA36I313_9DINO</name>
<proteinExistence type="predicted"/>
<dbReference type="AlphaFoldDB" id="A0AA36I313"/>
<accession>A0AA36I313</accession>